<proteinExistence type="predicted"/>
<dbReference type="EMBL" id="BPQB01000023">
    <property type="protein sequence ID" value="GJE91886.1"/>
    <property type="molecule type" value="Genomic_DNA"/>
</dbReference>
<dbReference type="AlphaFoldDB" id="A0A9P3LDV2"/>
<organism evidence="1 2">
    <name type="scientific">Phanerochaete sordida</name>
    <dbReference type="NCBI Taxonomy" id="48140"/>
    <lineage>
        <taxon>Eukaryota</taxon>
        <taxon>Fungi</taxon>
        <taxon>Dikarya</taxon>
        <taxon>Basidiomycota</taxon>
        <taxon>Agaricomycotina</taxon>
        <taxon>Agaricomycetes</taxon>
        <taxon>Polyporales</taxon>
        <taxon>Phanerochaetaceae</taxon>
        <taxon>Phanerochaete</taxon>
    </lineage>
</organism>
<accession>A0A9P3LDV2</accession>
<evidence type="ECO:0000313" key="2">
    <source>
        <dbReference type="Proteomes" id="UP000703269"/>
    </source>
</evidence>
<dbReference type="Proteomes" id="UP000703269">
    <property type="component" value="Unassembled WGS sequence"/>
</dbReference>
<evidence type="ECO:0008006" key="3">
    <source>
        <dbReference type="Google" id="ProtNLM"/>
    </source>
</evidence>
<gene>
    <name evidence="1" type="ORF">PsYK624_080370</name>
</gene>
<dbReference type="OrthoDB" id="2908272at2759"/>
<name>A0A9P3LDV2_9APHY</name>
<sequence>MGAIHRLPEELVHDVLSYALHIPLDDFFLVDTETDDAETKPRLRTASPPPSAFLLVSKQWHRIGLPLLYASLALSSSGALHAVAAAVTADPRLGRAIRAVRLRGAYGPALYTILRAAPQLRALSIATTAAAEDSLAGLRRAVPALDPRVLCVYSPLGGRGGWNAKRCQLDALLQSAVRTWRNLVRRRPFLSQ</sequence>
<protein>
    <recommendedName>
        <fullName evidence="3">F-box domain-containing protein</fullName>
    </recommendedName>
</protein>
<reference evidence="1 2" key="1">
    <citation type="submission" date="2021-08" db="EMBL/GenBank/DDBJ databases">
        <title>Draft Genome Sequence of Phanerochaete sordida strain YK-624.</title>
        <authorList>
            <person name="Mori T."/>
            <person name="Dohra H."/>
            <person name="Suzuki T."/>
            <person name="Kawagishi H."/>
            <person name="Hirai H."/>
        </authorList>
    </citation>
    <scope>NUCLEOTIDE SEQUENCE [LARGE SCALE GENOMIC DNA]</scope>
    <source>
        <strain evidence="1 2">YK-624</strain>
    </source>
</reference>
<comment type="caution">
    <text evidence="1">The sequence shown here is derived from an EMBL/GenBank/DDBJ whole genome shotgun (WGS) entry which is preliminary data.</text>
</comment>
<keyword evidence="2" id="KW-1185">Reference proteome</keyword>
<evidence type="ECO:0000313" key="1">
    <source>
        <dbReference type="EMBL" id="GJE91886.1"/>
    </source>
</evidence>